<evidence type="ECO:0000256" key="3">
    <source>
        <dbReference type="ARBA" id="ARBA00022679"/>
    </source>
</evidence>
<evidence type="ECO:0000256" key="2">
    <source>
        <dbReference type="ARBA" id="ARBA00022603"/>
    </source>
</evidence>
<keyword evidence="3 5" id="KW-0808">Transferase</keyword>
<dbReference type="PANTHER" id="PTHR32183:SF6">
    <property type="entry name" value="CYSTEINE SULFINATE DESULFINASE_CYSTEINE DESULFURASE AND RELATED ENZYMES"/>
    <property type="match status" value="1"/>
</dbReference>
<dbReference type="InterPro" id="IPR008854">
    <property type="entry name" value="TPMT"/>
</dbReference>
<dbReference type="PROSITE" id="PS51585">
    <property type="entry name" value="SAM_MT_TPMT"/>
    <property type="match status" value="1"/>
</dbReference>
<dbReference type="CDD" id="cd02440">
    <property type="entry name" value="AdoMet_MTases"/>
    <property type="match status" value="1"/>
</dbReference>
<evidence type="ECO:0000313" key="5">
    <source>
        <dbReference type="EMBL" id="SFG11771.1"/>
    </source>
</evidence>
<evidence type="ECO:0000256" key="4">
    <source>
        <dbReference type="ARBA" id="ARBA00022691"/>
    </source>
</evidence>
<reference evidence="6" key="1">
    <citation type="submission" date="2016-10" db="EMBL/GenBank/DDBJ databases">
        <authorList>
            <person name="Varghese N."/>
            <person name="Submissions S."/>
        </authorList>
    </citation>
    <scope>NUCLEOTIDE SEQUENCE [LARGE SCALE GENOMIC DNA]</scope>
    <source>
        <strain evidence="6">DSM 23515</strain>
    </source>
</reference>
<organism evidence="5 6">
    <name type="scientific">Salegentibacter agarivorans</name>
    <dbReference type="NCBI Taxonomy" id="345907"/>
    <lineage>
        <taxon>Bacteria</taxon>
        <taxon>Pseudomonadati</taxon>
        <taxon>Bacteroidota</taxon>
        <taxon>Flavobacteriia</taxon>
        <taxon>Flavobacteriales</taxon>
        <taxon>Flavobacteriaceae</taxon>
        <taxon>Salegentibacter</taxon>
    </lineage>
</organism>
<protein>
    <submittedName>
        <fullName evidence="5">Thiopurine S-methyltransferase</fullName>
    </submittedName>
</protein>
<dbReference type="Pfam" id="PF05724">
    <property type="entry name" value="TPMT"/>
    <property type="match status" value="1"/>
</dbReference>
<dbReference type="Proteomes" id="UP000199116">
    <property type="component" value="Unassembled WGS sequence"/>
</dbReference>
<keyword evidence="1" id="KW-0597">Phosphoprotein</keyword>
<dbReference type="PANTHER" id="PTHR32183">
    <property type="match status" value="1"/>
</dbReference>
<dbReference type="SUPFAM" id="SSF53335">
    <property type="entry name" value="S-adenosyl-L-methionine-dependent methyltransferases"/>
    <property type="match status" value="1"/>
</dbReference>
<name>A0A1I2PEA4_9FLAO</name>
<gene>
    <name evidence="5" type="ORF">SAMN04488033_12817</name>
</gene>
<sequence length="199" mass="23076">MTSNRSFSSAFWSQRYEENQTGWDIGEISPPLKQYIDQLADRELKILIPGAGNGYEAEYLFKQGFKNVYVADISKNPLKNLKNRLPNFPEEQLLPINFFEIEDSFDLILEQTFFCALPVSSRQDYAKKSAEILNENGLLSGLLFKFPLTEQGPPFGGNKEEYLTYFSPYFKIEILETCYNSIKPRQGNELFFKFRKKSV</sequence>
<accession>A0A1I2PEA4</accession>
<dbReference type="GO" id="GO:0008757">
    <property type="term" value="F:S-adenosylmethionine-dependent methyltransferase activity"/>
    <property type="evidence" value="ECO:0007669"/>
    <property type="project" value="InterPro"/>
</dbReference>
<keyword evidence="6" id="KW-1185">Reference proteome</keyword>
<evidence type="ECO:0000313" key="6">
    <source>
        <dbReference type="Proteomes" id="UP000199116"/>
    </source>
</evidence>
<dbReference type="GO" id="GO:0032259">
    <property type="term" value="P:methylation"/>
    <property type="evidence" value="ECO:0007669"/>
    <property type="project" value="UniProtKB-KW"/>
</dbReference>
<keyword evidence="2 5" id="KW-0489">Methyltransferase</keyword>
<proteinExistence type="predicted"/>
<keyword evidence="4" id="KW-0949">S-adenosyl-L-methionine</keyword>
<dbReference type="AlphaFoldDB" id="A0A1I2PEA4"/>
<evidence type="ECO:0000256" key="1">
    <source>
        <dbReference type="ARBA" id="ARBA00022553"/>
    </source>
</evidence>
<dbReference type="Gene3D" id="3.40.50.150">
    <property type="entry name" value="Vaccinia Virus protein VP39"/>
    <property type="match status" value="1"/>
</dbReference>
<dbReference type="EMBL" id="FOOH01000028">
    <property type="protein sequence ID" value="SFG11771.1"/>
    <property type="molecule type" value="Genomic_DNA"/>
</dbReference>
<dbReference type="InterPro" id="IPR029063">
    <property type="entry name" value="SAM-dependent_MTases_sf"/>
</dbReference>